<sequence>MSVSTADTIFLCVSLIGFGGTVIALGMLLHIAYTKMELMLNCLKNCPAVIMLSGFIHGGPLGRLVVLGRIFSVISTPRLFLPDGGACIEDIDKFPKALKRRLSILNKSLYIFTWMFLFCWLIFLVKWTAMPPLHLGVAVLTIIAVPIWALACLWMGKKHGSSIILGFRHSSAITIRARLNAASWTATIIFIVATSIIITCSRFFVSRGTLEPQELKNLPQHLKLKLFGFFISEIILLSCLLGLYLLSE</sequence>
<keyword evidence="1" id="KW-1133">Transmembrane helix</keyword>
<evidence type="ECO:0000256" key="1">
    <source>
        <dbReference type="SAM" id="Phobius"/>
    </source>
</evidence>
<keyword evidence="1" id="KW-0472">Membrane</keyword>
<protein>
    <submittedName>
        <fullName evidence="2">Uncharacterized protein</fullName>
    </submittedName>
</protein>
<dbReference type="AlphaFoldDB" id="A0A3G7U599"/>
<dbReference type="Proteomes" id="UP000268696">
    <property type="component" value="Chromosome"/>
</dbReference>
<feature type="transmembrane region" description="Helical" evidence="1">
    <location>
        <begin position="109"/>
        <end position="129"/>
    </location>
</feature>
<evidence type="ECO:0000313" key="3">
    <source>
        <dbReference type="Proteomes" id="UP000268696"/>
    </source>
</evidence>
<feature type="transmembrane region" description="Helical" evidence="1">
    <location>
        <begin position="6"/>
        <end position="29"/>
    </location>
</feature>
<feature type="transmembrane region" description="Helical" evidence="1">
    <location>
        <begin position="224"/>
        <end position="246"/>
    </location>
</feature>
<evidence type="ECO:0000313" key="2">
    <source>
        <dbReference type="EMBL" id="AZE53822.1"/>
    </source>
</evidence>
<dbReference type="RefSeq" id="WP_124376817.1">
    <property type="nucleotide sequence ID" value="NZ_CP027754.1"/>
</dbReference>
<keyword evidence="1" id="KW-0812">Transmembrane</keyword>
<proteinExistence type="predicted"/>
<dbReference type="EMBL" id="CP027754">
    <property type="protein sequence ID" value="AZE53822.1"/>
    <property type="molecule type" value="Genomic_DNA"/>
</dbReference>
<feature type="transmembrane region" description="Helical" evidence="1">
    <location>
        <begin position="177"/>
        <end position="204"/>
    </location>
</feature>
<reference evidence="2 3" key="1">
    <citation type="submission" date="2018-03" db="EMBL/GenBank/DDBJ databases">
        <title>Diversity of phytobeneficial traits revealed by whole-genome analysis of worldwide-isolated phenazine-producing Pseudomonas spp.</title>
        <authorList>
            <person name="Biessy A."/>
            <person name="Novinscak A."/>
            <person name="Blom J."/>
            <person name="Leger G."/>
            <person name="Thomashow L.S."/>
            <person name="Cazorla F.M."/>
            <person name="Josic D."/>
            <person name="Filion M."/>
        </authorList>
    </citation>
    <scope>NUCLEOTIDE SEQUENCE [LARGE SCALE GENOMIC DNA]</scope>
    <source>
        <strain evidence="2 3">30B</strain>
    </source>
</reference>
<gene>
    <name evidence="2" type="ORF">C4K03_1651</name>
</gene>
<name>A0A3G7U599_9PSED</name>
<feature type="transmembrane region" description="Helical" evidence="1">
    <location>
        <begin position="135"/>
        <end position="156"/>
    </location>
</feature>
<organism evidence="2 3">
    <name type="scientific">Pseudomonas synxantha</name>
    <dbReference type="NCBI Taxonomy" id="47883"/>
    <lineage>
        <taxon>Bacteria</taxon>
        <taxon>Pseudomonadati</taxon>
        <taxon>Pseudomonadota</taxon>
        <taxon>Gammaproteobacteria</taxon>
        <taxon>Pseudomonadales</taxon>
        <taxon>Pseudomonadaceae</taxon>
        <taxon>Pseudomonas</taxon>
    </lineage>
</organism>
<accession>A0A3G7U599</accession>